<dbReference type="Proteomes" id="UP000624703">
    <property type="component" value="Unassembled WGS sequence"/>
</dbReference>
<protein>
    <submittedName>
        <fullName evidence="2">DUF4381 domain-containing protein</fullName>
    </submittedName>
</protein>
<keyword evidence="3" id="KW-1185">Reference proteome</keyword>
<dbReference type="AlphaFoldDB" id="A0A8J7MG91"/>
<keyword evidence="1" id="KW-0812">Transmembrane</keyword>
<name>A0A8J7MG91_9BACT</name>
<keyword evidence="1" id="KW-0472">Membrane</keyword>
<gene>
    <name evidence="2" type="ORF">JIN82_14030</name>
</gene>
<dbReference type="EMBL" id="JAENIM010000044">
    <property type="protein sequence ID" value="MBK1792277.1"/>
    <property type="molecule type" value="Genomic_DNA"/>
</dbReference>
<evidence type="ECO:0000313" key="2">
    <source>
        <dbReference type="EMBL" id="MBK1792277.1"/>
    </source>
</evidence>
<dbReference type="Pfam" id="PF14316">
    <property type="entry name" value="DUF4381"/>
    <property type="match status" value="1"/>
</dbReference>
<evidence type="ECO:0000313" key="3">
    <source>
        <dbReference type="Proteomes" id="UP000624703"/>
    </source>
</evidence>
<dbReference type="InterPro" id="IPR025489">
    <property type="entry name" value="DUF4381"/>
</dbReference>
<sequence>MSEALTDEQLGDLDRLRDIVVSDPVSWWPLAPAWYVVIAIVMLLAGVVSWKFWQKWRANAFRRAALAEVEAAANSANGLSVPQLAEIFKRCALTTYPREQVAALSGDGWVGWLDDKYSEPMPELLAQAMREGLYARQQKEVSHEMLDYSRQWISGHRAYSPPTPKN</sequence>
<dbReference type="RefSeq" id="WP_200312290.1">
    <property type="nucleotide sequence ID" value="NZ_JAENIM010000044.1"/>
</dbReference>
<feature type="transmembrane region" description="Helical" evidence="1">
    <location>
        <begin position="33"/>
        <end position="53"/>
    </location>
</feature>
<organism evidence="2 3">
    <name type="scientific">Persicirhabdus sediminis</name>
    <dbReference type="NCBI Taxonomy" id="454144"/>
    <lineage>
        <taxon>Bacteria</taxon>
        <taxon>Pseudomonadati</taxon>
        <taxon>Verrucomicrobiota</taxon>
        <taxon>Verrucomicrobiia</taxon>
        <taxon>Verrucomicrobiales</taxon>
        <taxon>Verrucomicrobiaceae</taxon>
        <taxon>Persicirhabdus</taxon>
    </lineage>
</organism>
<keyword evidence="1" id="KW-1133">Transmembrane helix</keyword>
<evidence type="ECO:0000256" key="1">
    <source>
        <dbReference type="SAM" id="Phobius"/>
    </source>
</evidence>
<reference evidence="2" key="1">
    <citation type="submission" date="2021-01" db="EMBL/GenBank/DDBJ databases">
        <title>Modified the classification status of verrucomicrobia.</title>
        <authorList>
            <person name="Feng X."/>
        </authorList>
    </citation>
    <scope>NUCLEOTIDE SEQUENCE</scope>
    <source>
        <strain evidence="2">_KCTC 22039</strain>
    </source>
</reference>
<comment type="caution">
    <text evidence="2">The sequence shown here is derived from an EMBL/GenBank/DDBJ whole genome shotgun (WGS) entry which is preliminary data.</text>
</comment>
<accession>A0A8J7MG91</accession>
<proteinExistence type="predicted"/>